<dbReference type="GO" id="GO:0032259">
    <property type="term" value="P:methylation"/>
    <property type="evidence" value="ECO:0007669"/>
    <property type="project" value="UniProtKB-KW"/>
</dbReference>
<dbReference type="EMBL" id="SNXZ01000002">
    <property type="protein sequence ID" value="TDQ01001.1"/>
    <property type="molecule type" value="Genomic_DNA"/>
</dbReference>
<dbReference type="PANTHER" id="PTHR45036">
    <property type="entry name" value="METHYLTRANSFERASE LIKE 7B"/>
    <property type="match status" value="1"/>
</dbReference>
<dbReference type="AlphaFoldDB" id="A0A4V3CZT9"/>
<dbReference type="SUPFAM" id="SSF53335">
    <property type="entry name" value="S-adenosyl-L-methionine-dependent methyltransferases"/>
    <property type="match status" value="1"/>
</dbReference>
<dbReference type="CDD" id="cd02440">
    <property type="entry name" value="AdoMet_MTases"/>
    <property type="match status" value="1"/>
</dbReference>
<comment type="caution">
    <text evidence="2">The sequence shown here is derived from an EMBL/GenBank/DDBJ whole genome shotgun (WGS) entry which is preliminary data.</text>
</comment>
<dbReference type="InterPro" id="IPR013216">
    <property type="entry name" value="Methyltransf_11"/>
</dbReference>
<protein>
    <submittedName>
        <fullName evidence="2">Methyltransferase family protein</fullName>
    </submittedName>
</protein>
<keyword evidence="2" id="KW-0489">Methyltransferase</keyword>
<name>A0A4V3CZT9_LABRH</name>
<evidence type="ECO:0000259" key="1">
    <source>
        <dbReference type="Pfam" id="PF08241"/>
    </source>
</evidence>
<organism evidence="2 3">
    <name type="scientific">Labedaea rhizosphaerae</name>
    <dbReference type="NCBI Taxonomy" id="598644"/>
    <lineage>
        <taxon>Bacteria</taxon>
        <taxon>Bacillati</taxon>
        <taxon>Actinomycetota</taxon>
        <taxon>Actinomycetes</taxon>
        <taxon>Pseudonocardiales</taxon>
        <taxon>Pseudonocardiaceae</taxon>
        <taxon>Labedaea</taxon>
    </lineage>
</organism>
<keyword evidence="2" id="KW-0808">Transferase</keyword>
<evidence type="ECO:0000313" key="2">
    <source>
        <dbReference type="EMBL" id="TDQ01001.1"/>
    </source>
</evidence>
<dbReference type="InterPro" id="IPR029063">
    <property type="entry name" value="SAM-dependent_MTases_sf"/>
</dbReference>
<gene>
    <name evidence="2" type="ORF">EV186_102868</name>
</gene>
<dbReference type="PANTHER" id="PTHR45036:SF1">
    <property type="entry name" value="METHYLTRANSFERASE LIKE 7A"/>
    <property type="match status" value="1"/>
</dbReference>
<proteinExistence type="predicted"/>
<dbReference type="GO" id="GO:0008757">
    <property type="term" value="F:S-adenosylmethionine-dependent methyltransferase activity"/>
    <property type="evidence" value="ECO:0007669"/>
    <property type="project" value="InterPro"/>
</dbReference>
<dbReference type="InterPro" id="IPR052356">
    <property type="entry name" value="Thiol_S-MT"/>
</dbReference>
<dbReference type="OrthoDB" id="65624at2"/>
<keyword evidence="3" id="KW-1185">Reference proteome</keyword>
<accession>A0A4V3CZT9</accession>
<dbReference type="Gene3D" id="3.40.50.150">
    <property type="entry name" value="Vaccinia Virus protein VP39"/>
    <property type="match status" value="1"/>
</dbReference>
<sequence length="191" mass="20795">MIPDDVDAYRVRKAALLGSLSGDVLEIGAGTGANFGYFRREVRWTGLEPNRRARATLREVARAHGHDTEVLDAPAERIPLPDASVSAVVATVVLCSVTDQDATLAEVIRVLRPGGRFVFFEHVAAPVGTWPRRLQRLSAPFSRVLDRGCDPARDTERAIRRAGFAEVTIERYAGLRWAGVPIPLIAGTGQV</sequence>
<evidence type="ECO:0000313" key="3">
    <source>
        <dbReference type="Proteomes" id="UP000295444"/>
    </source>
</evidence>
<dbReference type="RefSeq" id="WP_133849638.1">
    <property type="nucleotide sequence ID" value="NZ_SNXZ01000002.1"/>
</dbReference>
<dbReference type="Proteomes" id="UP000295444">
    <property type="component" value="Unassembled WGS sequence"/>
</dbReference>
<reference evidence="2 3" key="1">
    <citation type="submission" date="2019-03" db="EMBL/GenBank/DDBJ databases">
        <title>Genomic Encyclopedia of Type Strains, Phase IV (KMG-IV): sequencing the most valuable type-strain genomes for metagenomic binning, comparative biology and taxonomic classification.</title>
        <authorList>
            <person name="Goeker M."/>
        </authorList>
    </citation>
    <scope>NUCLEOTIDE SEQUENCE [LARGE SCALE GENOMIC DNA]</scope>
    <source>
        <strain evidence="2 3">DSM 45361</strain>
    </source>
</reference>
<feature type="domain" description="Methyltransferase type 11" evidence="1">
    <location>
        <begin position="25"/>
        <end position="119"/>
    </location>
</feature>
<dbReference type="Pfam" id="PF08241">
    <property type="entry name" value="Methyltransf_11"/>
    <property type="match status" value="1"/>
</dbReference>